<keyword evidence="8" id="KW-0808">Transferase</keyword>
<keyword evidence="3 6" id="KW-0812">Transmembrane</keyword>
<comment type="subcellular location">
    <subcellularLocation>
        <location evidence="1">Cell membrane</location>
        <topology evidence="1">Multi-pass membrane protein</topology>
    </subcellularLocation>
</comment>
<dbReference type="EMBL" id="CP002360">
    <property type="protein sequence ID" value="AEE95922.1"/>
    <property type="molecule type" value="Genomic_DNA"/>
</dbReference>
<dbReference type="AlphaFoldDB" id="F4A119"/>
<dbReference type="GO" id="GO:0000155">
    <property type="term" value="F:phosphorelay sensor kinase activity"/>
    <property type="evidence" value="ECO:0007669"/>
    <property type="project" value="InterPro"/>
</dbReference>
<dbReference type="SUPFAM" id="SSF55874">
    <property type="entry name" value="ATPase domain of HSP90 chaperone/DNA topoisomerase II/histidine kinase"/>
    <property type="match status" value="1"/>
</dbReference>
<accession>F4A119</accession>
<dbReference type="GO" id="GO:0005886">
    <property type="term" value="C:plasma membrane"/>
    <property type="evidence" value="ECO:0007669"/>
    <property type="project" value="UniProtKB-SubCell"/>
</dbReference>
<dbReference type="SMART" id="SM00387">
    <property type="entry name" value="HATPase_c"/>
    <property type="match status" value="1"/>
</dbReference>
<dbReference type="KEGG" id="mas:Mahau_0721"/>
<dbReference type="Pfam" id="PF02518">
    <property type="entry name" value="HATPase_c"/>
    <property type="match status" value="1"/>
</dbReference>
<gene>
    <name evidence="8" type="ordered locus">Mahau_0721</name>
</gene>
<dbReference type="PANTHER" id="PTHR34220">
    <property type="entry name" value="SENSOR HISTIDINE KINASE YPDA"/>
    <property type="match status" value="1"/>
</dbReference>
<reference evidence="8 9" key="2">
    <citation type="journal article" date="2011" name="Stand. Genomic Sci.">
        <title>Complete genome sequence of Mahella australiensis type strain (50-1 BON).</title>
        <authorList>
            <person name="Sikorski J."/>
            <person name="Teshima H."/>
            <person name="Nolan M."/>
            <person name="Lucas S."/>
            <person name="Hammon N."/>
            <person name="Deshpande S."/>
            <person name="Cheng J.F."/>
            <person name="Pitluck S."/>
            <person name="Liolios K."/>
            <person name="Pagani I."/>
            <person name="Ivanova N."/>
            <person name="Huntemann M."/>
            <person name="Mavromatis K."/>
            <person name="Ovchinikova G."/>
            <person name="Pati A."/>
            <person name="Tapia R."/>
            <person name="Han C."/>
            <person name="Goodwin L."/>
            <person name="Chen A."/>
            <person name="Palaniappan K."/>
            <person name="Land M."/>
            <person name="Hauser L."/>
            <person name="Ngatchou-Djao O.D."/>
            <person name="Rohde M."/>
            <person name="Pukall R."/>
            <person name="Spring S."/>
            <person name="Abt B."/>
            <person name="Goker M."/>
            <person name="Detter J.C."/>
            <person name="Woyke T."/>
            <person name="Bristow J."/>
            <person name="Markowitz V."/>
            <person name="Hugenholtz P."/>
            <person name="Eisen J.A."/>
            <person name="Kyrpides N.C."/>
            <person name="Klenk H.P."/>
            <person name="Lapidus A."/>
        </authorList>
    </citation>
    <scope>NUCLEOTIDE SEQUENCE [LARGE SCALE GENOMIC DNA]</scope>
    <source>
        <strain evidence="9">DSM 15567 / CIP 107919 / 50-1 BON</strain>
    </source>
</reference>
<feature type="transmembrane region" description="Helical" evidence="6">
    <location>
        <begin position="285"/>
        <end position="304"/>
    </location>
</feature>
<proteinExistence type="predicted"/>
<evidence type="ECO:0000256" key="1">
    <source>
        <dbReference type="ARBA" id="ARBA00004651"/>
    </source>
</evidence>
<keyword evidence="9" id="KW-1185">Reference proteome</keyword>
<evidence type="ECO:0000313" key="9">
    <source>
        <dbReference type="Proteomes" id="UP000008457"/>
    </source>
</evidence>
<evidence type="ECO:0000256" key="3">
    <source>
        <dbReference type="ARBA" id="ARBA00022692"/>
    </source>
</evidence>
<evidence type="ECO:0000256" key="4">
    <source>
        <dbReference type="ARBA" id="ARBA00022989"/>
    </source>
</evidence>
<dbReference type="Pfam" id="PF02743">
    <property type="entry name" value="dCache_1"/>
    <property type="match status" value="1"/>
</dbReference>
<dbReference type="InterPro" id="IPR010559">
    <property type="entry name" value="Sig_transdc_His_kin_internal"/>
</dbReference>
<dbReference type="Proteomes" id="UP000008457">
    <property type="component" value="Chromosome"/>
</dbReference>
<evidence type="ECO:0000256" key="2">
    <source>
        <dbReference type="ARBA" id="ARBA00022475"/>
    </source>
</evidence>
<dbReference type="Gene3D" id="3.30.450.20">
    <property type="entry name" value="PAS domain"/>
    <property type="match status" value="1"/>
</dbReference>
<dbReference type="InterPro" id="IPR003594">
    <property type="entry name" value="HATPase_dom"/>
</dbReference>
<keyword evidence="2" id="KW-1003">Cell membrane</keyword>
<dbReference type="PANTHER" id="PTHR34220:SF7">
    <property type="entry name" value="SENSOR HISTIDINE KINASE YPDA"/>
    <property type="match status" value="1"/>
</dbReference>
<sequence length="577" mass="65947">MILLVLPLIGLSVGVYNYYNNLMKDEISAANTSALSRVKDMVDMVAAETDKLSIRIASDSDVEVFLLSAKPGILDYDNMSRIANIQRAIGVSTITSDYIDSIYVYSEENNYIITSTRSTGQLSSFADVEWLNFYQEQKPKANAWIEPRSVKWPLDSNVSYFISSFRLAPLYHQRKAGAVVINIDVNKLARLINNASRGRFENIFIVDKYGRILYNADTSLINKSMSYIEYLKGFSPDPGTDPLIRDIGGVKSIISFVKSGYNDWSYISVIPLVQYEQKTAYLRQFMIVSIAVSVIIALVLAFLISMRVFQPIGNIIDIIENPEQWLKTNKLNDKNKLNEFKYIASNIIKYFDRDRQMEEELAYRTSLLRKAQVAALQSQINPHFLYNTLETINWMAIDLGKGENKVSDMISSLSELLRISLETEDNLIPLHVELKHVHLYVEIQKIRYEDKFDVIWDIDESILDYKIIKITLQPLIENAIYHGIKPKKGRGIIKVRGYMQEPNIVLEIIDDGVGMSPEEMESINREMAYQYTKEEQHIGIRNVNQRIKLLFGSEYGLTVENGIGNGTEVKILIPMVK</sequence>
<dbReference type="eggNOG" id="COG2972">
    <property type="taxonomic scope" value="Bacteria"/>
</dbReference>
<dbReference type="Pfam" id="PF06580">
    <property type="entry name" value="His_kinase"/>
    <property type="match status" value="1"/>
</dbReference>
<dbReference type="Gene3D" id="3.30.565.10">
    <property type="entry name" value="Histidine kinase-like ATPase, C-terminal domain"/>
    <property type="match status" value="1"/>
</dbReference>
<keyword evidence="4 6" id="KW-1133">Transmembrane helix</keyword>
<dbReference type="HOGENOM" id="CLU_020473_6_0_9"/>
<evidence type="ECO:0000313" key="8">
    <source>
        <dbReference type="EMBL" id="AEE95922.1"/>
    </source>
</evidence>
<evidence type="ECO:0000256" key="6">
    <source>
        <dbReference type="SAM" id="Phobius"/>
    </source>
</evidence>
<organism evidence="8 9">
    <name type="scientific">Mahella australiensis (strain DSM 15567 / CIP 107919 / 50-1 BON)</name>
    <dbReference type="NCBI Taxonomy" id="697281"/>
    <lineage>
        <taxon>Bacteria</taxon>
        <taxon>Bacillati</taxon>
        <taxon>Bacillota</taxon>
        <taxon>Clostridia</taxon>
        <taxon>Thermoanaerobacterales</taxon>
        <taxon>Thermoanaerobacterales Family IV. Incertae Sedis</taxon>
        <taxon>Mahella</taxon>
    </lineage>
</organism>
<keyword evidence="8" id="KW-0418">Kinase</keyword>
<keyword evidence="5 6" id="KW-0472">Membrane</keyword>
<reference evidence="9" key="1">
    <citation type="submission" date="2010-11" db="EMBL/GenBank/DDBJ databases">
        <title>The complete genome of Mahella australiensis DSM 15567.</title>
        <authorList>
            <consortium name="US DOE Joint Genome Institute (JGI-PGF)"/>
            <person name="Lucas S."/>
            <person name="Copeland A."/>
            <person name="Lapidus A."/>
            <person name="Bruce D."/>
            <person name="Goodwin L."/>
            <person name="Pitluck S."/>
            <person name="Kyrpides N."/>
            <person name="Mavromatis K."/>
            <person name="Pagani I."/>
            <person name="Ivanova N."/>
            <person name="Teshima H."/>
            <person name="Brettin T."/>
            <person name="Detter J.C."/>
            <person name="Han C."/>
            <person name="Tapia R."/>
            <person name="Land M."/>
            <person name="Hauser L."/>
            <person name="Markowitz V."/>
            <person name="Cheng J.-F."/>
            <person name="Hugenholtz P."/>
            <person name="Woyke T."/>
            <person name="Wu D."/>
            <person name="Spring S."/>
            <person name="Pukall R."/>
            <person name="Steenblock K."/>
            <person name="Schneider S."/>
            <person name="Klenk H.-P."/>
            <person name="Eisen J.A."/>
        </authorList>
    </citation>
    <scope>NUCLEOTIDE SEQUENCE [LARGE SCALE GENOMIC DNA]</scope>
    <source>
        <strain evidence="9">DSM 15567 / CIP 107919 / 50-1 BON</strain>
    </source>
</reference>
<evidence type="ECO:0000256" key="5">
    <source>
        <dbReference type="ARBA" id="ARBA00023136"/>
    </source>
</evidence>
<dbReference type="InterPro" id="IPR033479">
    <property type="entry name" value="dCache_1"/>
</dbReference>
<dbReference type="STRING" id="697281.Mahau_0721"/>
<dbReference type="InterPro" id="IPR036890">
    <property type="entry name" value="HATPase_C_sf"/>
</dbReference>
<name>F4A119_MAHA5</name>
<dbReference type="InterPro" id="IPR050640">
    <property type="entry name" value="Bact_2-comp_sensor_kinase"/>
</dbReference>
<protein>
    <submittedName>
        <fullName evidence="8">Histidine kinase</fullName>
    </submittedName>
</protein>
<feature type="domain" description="Histidine kinase/HSP90-like ATPase" evidence="7">
    <location>
        <begin position="467"/>
        <end position="577"/>
    </location>
</feature>
<evidence type="ECO:0000259" key="7">
    <source>
        <dbReference type="SMART" id="SM00387"/>
    </source>
</evidence>